<dbReference type="EMBL" id="NBTZ01000075">
    <property type="protein sequence ID" value="OTP73767.1"/>
    <property type="molecule type" value="Genomic_DNA"/>
</dbReference>
<name>A0A242MR86_CABSO</name>
<reference evidence="2 3" key="1">
    <citation type="submission" date="2017-03" db="EMBL/GenBank/DDBJ databases">
        <title>Genome analysis of strain PAMC 26577.</title>
        <authorList>
            <person name="Oh H.-M."/>
            <person name="Yang J.-A."/>
        </authorList>
    </citation>
    <scope>NUCLEOTIDE SEQUENCE [LARGE SCALE GENOMIC DNA]</scope>
    <source>
        <strain evidence="2 3">PAMC 26577</strain>
    </source>
</reference>
<protein>
    <submittedName>
        <fullName evidence="2">Uncharacterized protein</fullName>
    </submittedName>
</protein>
<comment type="caution">
    <text evidence="2">The sequence shown here is derived from an EMBL/GenBank/DDBJ whole genome shotgun (WGS) entry which is preliminary data.</text>
</comment>
<dbReference type="AlphaFoldDB" id="A0A242MR86"/>
<accession>A0A242MR86</accession>
<sequence length="93" mass="10203">MPEMAAFVAKLRAAFGDSVDEAVTRGKNGEPTFYARENGRTVGTPPADHHNAWRASEDVRDLHYCDGCDGSCIGTAIRCSQRMTQAMQGQQKR</sequence>
<proteinExistence type="predicted"/>
<evidence type="ECO:0000313" key="3">
    <source>
        <dbReference type="Proteomes" id="UP000195221"/>
    </source>
</evidence>
<feature type="region of interest" description="Disordered" evidence="1">
    <location>
        <begin position="29"/>
        <end position="48"/>
    </location>
</feature>
<evidence type="ECO:0000313" key="2">
    <source>
        <dbReference type="EMBL" id="OTP73767.1"/>
    </source>
</evidence>
<organism evidence="2 3">
    <name type="scientific">Caballeronia sordidicola</name>
    <name type="common">Burkholderia sordidicola</name>
    <dbReference type="NCBI Taxonomy" id="196367"/>
    <lineage>
        <taxon>Bacteria</taxon>
        <taxon>Pseudomonadati</taxon>
        <taxon>Pseudomonadota</taxon>
        <taxon>Betaproteobacteria</taxon>
        <taxon>Burkholderiales</taxon>
        <taxon>Burkholderiaceae</taxon>
        <taxon>Caballeronia</taxon>
    </lineage>
</organism>
<dbReference type="Proteomes" id="UP000195221">
    <property type="component" value="Unassembled WGS sequence"/>
</dbReference>
<gene>
    <name evidence="2" type="ORF">PAMC26577_17665</name>
</gene>
<evidence type="ECO:0000256" key="1">
    <source>
        <dbReference type="SAM" id="MobiDB-lite"/>
    </source>
</evidence>